<comment type="catalytic activity">
    <reaction evidence="1">
        <text>S-ubiquitinyl-[E2 ubiquitin-conjugating enzyme]-L-cysteine + [acceptor protein]-L-lysine = [E2 ubiquitin-conjugating enzyme]-L-cysteine + N(6)-ubiquitinyl-[acceptor protein]-L-lysine.</text>
        <dbReference type="EC" id="2.3.2.27"/>
    </reaction>
</comment>
<dbReference type="EMBL" id="KV419411">
    <property type="protein sequence ID" value="KZS92136.1"/>
    <property type="molecule type" value="Genomic_DNA"/>
</dbReference>
<dbReference type="Pfam" id="PF25563">
    <property type="entry name" value="TPR_SYVN1_N"/>
    <property type="match status" value="1"/>
</dbReference>
<dbReference type="CDD" id="cd16479">
    <property type="entry name" value="RING-H2_synoviolin"/>
    <property type="match status" value="1"/>
</dbReference>
<sequence>MSVAKLTRPQWLYATAITFLTSSIVYESYTSNKTLLSMMDDRLNLFIVANGVALGLWFVTKLVIFVLLGQLHESESGDLVSMMLPMIAESLLTLTLFRASITPQFSICFVLLMPLKIMHKTLTSRVERLSELPTPGPTVLAHARVALTSLALAATDIASLYLLFTRQTSFAARLVFAPELVLSVIAVINSGLLHLLTSYTQASTSSLEFPTFPLRNLALVIQVIDNSLRCAVHLPALILCLRDYGLPLHIVRDAYLTSKNAHAAFTQIQRSRTASMDLDKLLLQNNLLFDEQYEEPEHSHVASDSAASDEEADLTCLVCREDISPDSFSDKSSSPESPALLPCGHLFHLQCLHLWVERQQTCPTCRAKIRPASPGSVPMSVAITRSSSGIPIKRVPSVGS</sequence>
<dbReference type="InterPro" id="IPR001841">
    <property type="entry name" value="Znf_RING"/>
</dbReference>
<evidence type="ECO:0000256" key="12">
    <source>
        <dbReference type="ARBA" id="ARBA00022833"/>
    </source>
</evidence>
<keyword evidence="10" id="KW-0833">Ubl conjugation pathway</keyword>
<dbReference type="GO" id="GO:0016567">
    <property type="term" value="P:protein ubiquitination"/>
    <property type="evidence" value="ECO:0007669"/>
    <property type="project" value="UniProtKB-UniPathway"/>
</dbReference>
<evidence type="ECO:0000256" key="16">
    <source>
        <dbReference type="SAM" id="Phobius"/>
    </source>
</evidence>
<dbReference type="UniPathway" id="UPA00143"/>
<dbReference type="InterPro" id="IPR058051">
    <property type="entry name" value="Znf_RING_synoviolin"/>
</dbReference>
<dbReference type="EC" id="2.3.2.27" evidence="5"/>
<comment type="subcellular location">
    <subcellularLocation>
        <location evidence="2">Endoplasmic reticulum membrane</location>
        <topology evidence="2">Multi-pass membrane protein</topology>
    </subcellularLocation>
</comment>
<keyword evidence="14 16" id="KW-0472">Membrane</keyword>
<dbReference type="SMART" id="SM00184">
    <property type="entry name" value="RING"/>
    <property type="match status" value="1"/>
</dbReference>
<keyword evidence="8" id="KW-0479">Metal-binding</keyword>
<name>A0A164T7A7_9AGAM</name>
<keyword evidence="9 15" id="KW-0863">Zinc-finger</keyword>
<keyword evidence="6" id="KW-0808">Transferase</keyword>
<evidence type="ECO:0000313" key="19">
    <source>
        <dbReference type="Proteomes" id="UP000076722"/>
    </source>
</evidence>
<dbReference type="PROSITE" id="PS50089">
    <property type="entry name" value="ZF_RING_2"/>
    <property type="match status" value="1"/>
</dbReference>
<dbReference type="Pfam" id="PF12678">
    <property type="entry name" value="zf-rbx1"/>
    <property type="match status" value="1"/>
</dbReference>
<dbReference type="AlphaFoldDB" id="A0A164T7A7"/>
<accession>A0A164T7A7</accession>
<keyword evidence="7 16" id="KW-0812">Transmembrane</keyword>
<evidence type="ECO:0000256" key="10">
    <source>
        <dbReference type="ARBA" id="ARBA00022786"/>
    </source>
</evidence>
<keyword evidence="12" id="KW-0862">Zinc</keyword>
<gene>
    <name evidence="18" type="ORF">SISNIDRAFT_455895</name>
</gene>
<dbReference type="InterPro" id="IPR013083">
    <property type="entry name" value="Znf_RING/FYVE/PHD"/>
</dbReference>
<evidence type="ECO:0000256" key="8">
    <source>
        <dbReference type="ARBA" id="ARBA00022723"/>
    </source>
</evidence>
<dbReference type="STRING" id="1314777.A0A164T7A7"/>
<evidence type="ECO:0000256" key="1">
    <source>
        <dbReference type="ARBA" id="ARBA00000900"/>
    </source>
</evidence>
<keyword evidence="13 16" id="KW-1133">Transmembrane helix</keyword>
<evidence type="ECO:0000256" key="3">
    <source>
        <dbReference type="ARBA" id="ARBA00004906"/>
    </source>
</evidence>
<feature type="transmembrane region" description="Helical" evidence="16">
    <location>
        <begin position="43"/>
        <end position="67"/>
    </location>
</feature>
<evidence type="ECO:0000259" key="17">
    <source>
        <dbReference type="PROSITE" id="PS50089"/>
    </source>
</evidence>
<evidence type="ECO:0000256" key="11">
    <source>
        <dbReference type="ARBA" id="ARBA00022824"/>
    </source>
</evidence>
<keyword evidence="19" id="KW-1185">Reference proteome</keyword>
<dbReference type="InterPro" id="IPR050731">
    <property type="entry name" value="HRD1_E3_ubiq-ligases"/>
</dbReference>
<dbReference type="Proteomes" id="UP000076722">
    <property type="component" value="Unassembled WGS sequence"/>
</dbReference>
<evidence type="ECO:0000256" key="9">
    <source>
        <dbReference type="ARBA" id="ARBA00022771"/>
    </source>
</evidence>
<comment type="similarity">
    <text evidence="4">Belongs to the HRD1 family.</text>
</comment>
<keyword evidence="11" id="KW-0256">Endoplasmic reticulum</keyword>
<dbReference type="GO" id="GO:0043161">
    <property type="term" value="P:proteasome-mediated ubiquitin-dependent protein catabolic process"/>
    <property type="evidence" value="ECO:0007669"/>
    <property type="project" value="TreeGrafter"/>
</dbReference>
<evidence type="ECO:0000256" key="7">
    <source>
        <dbReference type="ARBA" id="ARBA00022692"/>
    </source>
</evidence>
<protein>
    <recommendedName>
        <fullName evidence="5">RING-type E3 ubiquitin transferase</fullName>
        <ecNumber evidence="5">2.3.2.27</ecNumber>
    </recommendedName>
</protein>
<reference evidence="18 19" key="1">
    <citation type="journal article" date="2016" name="Mol. Biol. Evol.">
        <title>Comparative Genomics of Early-Diverging Mushroom-Forming Fungi Provides Insights into the Origins of Lignocellulose Decay Capabilities.</title>
        <authorList>
            <person name="Nagy L.G."/>
            <person name="Riley R."/>
            <person name="Tritt A."/>
            <person name="Adam C."/>
            <person name="Daum C."/>
            <person name="Floudas D."/>
            <person name="Sun H."/>
            <person name="Yadav J.S."/>
            <person name="Pangilinan J."/>
            <person name="Larsson K.H."/>
            <person name="Matsuura K."/>
            <person name="Barry K."/>
            <person name="Labutti K."/>
            <person name="Kuo R."/>
            <person name="Ohm R.A."/>
            <person name="Bhattacharya S.S."/>
            <person name="Shirouzu T."/>
            <person name="Yoshinaga Y."/>
            <person name="Martin F.M."/>
            <person name="Grigoriev I.V."/>
            <person name="Hibbett D.S."/>
        </authorList>
    </citation>
    <scope>NUCLEOTIDE SEQUENCE [LARGE SCALE GENOMIC DNA]</scope>
    <source>
        <strain evidence="18 19">HHB9708</strain>
    </source>
</reference>
<dbReference type="GO" id="GO:0012505">
    <property type="term" value="C:endomembrane system"/>
    <property type="evidence" value="ECO:0007669"/>
    <property type="project" value="TreeGrafter"/>
</dbReference>
<feature type="domain" description="RING-type" evidence="17">
    <location>
        <begin position="316"/>
        <end position="366"/>
    </location>
</feature>
<dbReference type="InterPro" id="IPR057992">
    <property type="entry name" value="TPR_SYVN1_N"/>
</dbReference>
<evidence type="ECO:0000256" key="14">
    <source>
        <dbReference type="ARBA" id="ARBA00023136"/>
    </source>
</evidence>
<evidence type="ECO:0000256" key="4">
    <source>
        <dbReference type="ARBA" id="ARBA00010089"/>
    </source>
</evidence>
<evidence type="ECO:0000256" key="13">
    <source>
        <dbReference type="ARBA" id="ARBA00022989"/>
    </source>
</evidence>
<dbReference type="SUPFAM" id="SSF57850">
    <property type="entry name" value="RING/U-box"/>
    <property type="match status" value="1"/>
</dbReference>
<evidence type="ECO:0000256" key="15">
    <source>
        <dbReference type="PROSITE-ProRule" id="PRU00175"/>
    </source>
</evidence>
<comment type="pathway">
    <text evidence="3">Protein modification; protein ubiquitination.</text>
</comment>
<dbReference type="GO" id="GO:0061630">
    <property type="term" value="F:ubiquitin protein ligase activity"/>
    <property type="evidence" value="ECO:0007669"/>
    <property type="project" value="TreeGrafter"/>
</dbReference>
<feature type="transmembrane region" description="Helical" evidence="16">
    <location>
        <begin position="12"/>
        <end position="31"/>
    </location>
</feature>
<evidence type="ECO:0000256" key="5">
    <source>
        <dbReference type="ARBA" id="ARBA00012483"/>
    </source>
</evidence>
<feature type="transmembrane region" description="Helical" evidence="16">
    <location>
        <begin position="176"/>
        <end position="196"/>
    </location>
</feature>
<dbReference type="GO" id="GO:0008270">
    <property type="term" value="F:zinc ion binding"/>
    <property type="evidence" value="ECO:0007669"/>
    <property type="project" value="UniProtKB-KW"/>
</dbReference>
<proteinExistence type="inferred from homology"/>
<dbReference type="InterPro" id="IPR024766">
    <property type="entry name" value="Znf_RING_H2"/>
</dbReference>
<evidence type="ECO:0000256" key="6">
    <source>
        <dbReference type="ARBA" id="ARBA00022679"/>
    </source>
</evidence>
<evidence type="ECO:0000256" key="2">
    <source>
        <dbReference type="ARBA" id="ARBA00004477"/>
    </source>
</evidence>
<dbReference type="PANTHER" id="PTHR22763">
    <property type="entry name" value="RING ZINC FINGER PROTEIN"/>
    <property type="match status" value="1"/>
</dbReference>
<dbReference type="Gene3D" id="3.30.40.10">
    <property type="entry name" value="Zinc/RING finger domain, C3HC4 (zinc finger)"/>
    <property type="match status" value="1"/>
</dbReference>
<evidence type="ECO:0000313" key="18">
    <source>
        <dbReference type="EMBL" id="KZS92136.1"/>
    </source>
</evidence>
<organism evidence="18 19">
    <name type="scientific">Sistotremastrum niveocremeum HHB9708</name>
    <dbReference type="NCBI Taxonomy" id="1314777"/>
    <lineage>
        <taxon>Eukaryota</taxon>
        <taxon>Fungi</taxon>
        <taxon>Dikarya</taxon>
        <taxon>Basidiomycota</taxon>
        <taxon>Agaricomycotina</taxon>
        <taxon>Agaricomycetes</taxon>
        <taxon>Sistotremastrales</taxon>
        <taxon>Sistotremastraceae</taxon>
        <taxon>Sertulicium</taxon>
        <taxon>Sertulicium niveocremeum</taxon>
    </lineage>
</organism>